<evidence type="ECO:0000313" key="2">
    <source>
        <dbReference type="Proteomes" id="UP001165121"/>
    </source>
</evidence>
<proteinExistence type="predicted"/>
<gene>
    <name evidence="1" type="ORF">Pfra01_002149900</name>
</gene>
<dbReference type="EMBL" id="BSXT01003092">
    <property type="protein sequence ID" value="GMF52477.1"/>
    <property type="molecule type" value="Genomic_DNA"/>
</dbReference>
<evidence type="ECO:0000313" key="1">
    <source>
        <dbReference type="EMBL" id="GMF52477.1"/>
    </source>
</evidence>
<name>A0A9W6Y492_9STRA</name>
<comment type="caution">
    <text evidence="1">The sequence shown here is derived from an EMBL/GenBank/DDBJ whole genome shotgun (WGS) entry which is preliminary data.</text>
</comment>
<protein>
    <submittedName>
        <fullName evidence="1">Unnamed protein product</fullName>
    </submittedName>
</protein>
<dbReference type="Proteomes" id="UP001165121">
    <property type="component" value="Unassembled WGS sequence"/>
</dbReference>
<sequence length="109" mass="12282">MDGAARTGHLEIIRWLNANPSEGCTAKPIGGAVRNGHVELLVWLHAHFPNFKPTVTELLARSENKFEVMLFSHSHFPQILTPECIMEIRSQFGLDENILNWLGDNYPSS</sequence>
<reference evidence="1" key="1">
    <citation type="submission" date="2023-04" db="EMBL/GenBank/DDBJ databases">
        <title>Phytophthora fragariaefolia NBRC 109709.</title>
        <authorList>
            <person name="Ichikawa N."/>
            <person name="Sato H."/>
            <person name="Tonouchi N."/>
        </authorList>
    </citation>
    <scope>NUCLEOTIDE SEQUENCE</scope>
    <source>
        <strain evidence="1">NBRC 109709</strain>
    </source>
</reference>
<dbReference type="PANTHER" id="PTHR46586:SF3">
    <property type="entry name" value="ANKYRIN REPEAT-CONTAINING PROTEIN"/>
    <property type="match status" value="1"/>
</dbReference>
<organism evidence="1 2">
    <name type="scientific">Phytophthora fragariaefolia</name>
    <dbReference type="NCBI Taxonomy" id="1490495"/>
    <lineage>
        <taxon>Eukaryota</taxon>
        <taxon>Sar</taxon>
        <taxon>Stramenopiles</taxon>
        <taxon>Oomycota</taxon>
        <taxon>Peronosporomycetes</taxon>
        <taxon>Peronosporales</taxon>
        <taxon>Peronosporaceae</taxon>
        <taxon>Phytophthora</taxon>
    </lineage>
</organism>
<dbReference type="OrthoDB" id="116738at2759"/>
<keyword evidence="2" id="KW-1185">Reference proteome</keyword>
<dbReference type="PANTHER" id="PTHR46586">
    <property type="entry name" value="ANKYRIN REPEAT-CONTAINING PROTEIN"/>
    <property type="match status" value="1"/>
</dbReference>
<accession>A0A9W6Y492</accession>
<dbReference type="AlphaFoldDB" id="A0A9W6Y492"/>
<dbReference type="InterPro" id="IPR052050">
    <property type="entry name" value="SecEffector_AnkRepeat"/>
</dbReference>